<feature type="domain" description="Peptidase M10 metallopeptidase" evidence="11">
    <location>
        <begin position="101"/>
        <end position="191"/>
    </location>
</feature>
<evidence type="ECO:0000259" key="12">
    <source>
        <dbReference type="Pfam" id="PF01471"/>
    </source>
</evidence>
<proteinExistence type="predicted"/>
<feature type="binding site" evidence="8">
    <location>
        <position position="158"/>
    </location>
    <ligand>
        <name>Zn(2+)</name>
        <dbReference type="ChEBI" id="CHEBI:29105"/>
        <label>1</label>
    </ligand>
</feature>
<dbReference type="GeneID" id="105446033"/>
<dbReference type="Proteomes" id="UP000007110">
    <property type="component" value="Unassembled WGS sequence"/>
</dbReference>
<dbReference type="GO" id="GO:0030574">
    <property type="term" value="P:collagen catabolic process"/>
    <property type="evidence" value="ECO:0000318"/>
    <property type="project" value="GO_Central"/>
</dbReference>
<dbReference type="GO" id="GO:0005615">
    <property type="term" value="C:extracellular space"/>
    <property type="evidence" value="ECO:0000318"/>
    <property type="project" value="GO_Central"/>
</dbReference>
<dbReference type="PRINTS" id="PR00138">
    <property type="entry name" value="MATRIXIN"/>
</dbReference>
<evidence type="ECO:0000313" key="13">
    <source>
        <dbReference type="EnsemblMetazoa" id="XP_030835093"/>
    </source>
</evidence>
<dbReference type="PROSITE" id="PS51257">
    <property type="entry name" value="PROKAR_LIPOPROTEIN"/>
    <property type="match status" value="1"/>
</dbReference>
<keyword evidence="6" id="KW-0482">Metalloprotease</keyword>
<feature type="signal peptide" evidence="10">
    <location>
        <begin position="1"/>
        <end position="19"/>
    </location>
</feature>
<dbReference type="GO" id="GO:0008270">
    <property type="term" value="F:zinc ion binding"/>
    <property type="evidence" value="ECO:0007669"/>
    <property type="project" value="InterPro"/>
</dbReference>
<evidence type="ECO:0000313" key="14">
    <source>
        <dbReference type="Proteomes" id="UP000007110"/>
    </source>
</evidence>
<keyword evidence="7" id="KW-0865">Zymogen</keyword>
<evidence type="ECO:0000259" key="11">
    <source>
        <dbReference type="Pfam" id="PF00413"/>
    </source>
</evidence>
<dbReference type="SUPFAM" id="SSF55486">
    <property type="entry name" value="Metalloproteases ('zincins'), catalytic domain"/>
    <property type="match status" value="1"/>
</dbReference>
<feature type="short sequence motif" description="Cysteine switch" evidence="9">
    <location>
        <begin position="76"/>
        <end position="83"/>
    </location>
</feature>
<evidence type="ECO:0000256" key="4">
    <source>
        <dbReference type="ARBA" id="ARBA00022801"/>
    </source>
</evidence>
<dbReference type="EnsemblMetazoa" id="XM_030979233">
    <property type="protein sequence ID" value="XP_030835093"/>
    <property type="gene ID" value="LOC105446033"/>
</dbReference>
<dbReference type="OrthoDB" id="406838at2759"/>
<feature type="binding site" evidence="8">
    <location>
        <position position="160"/>
    </location>
    <ligand>
        <name>Zn(2+)</name>
        <dbReference type="ChEBI" id="CHEBI:29105"/>
        <label>1</label>
    </ligand>
</feature>
<dbReference type="InParanoid" id="A0A7M7NEA1"/>
<keyword evidence="4" id="KW-0378">Hydrolase</keyword>
<dbReference type="InterPro" id="IPR024079">
    <property type="entry name" value="MetalloPept_cat_dom_sf"/>
</dbReference>
<evidence type="ECO:0000256" key="7">
    <source>
        <dbReference type="ARBA" id="ARBA00023145"/>
    </source>
</evidence>
<keyword evidence="14" id="KW-1185">Reference proteome</keyword>
<name>A0A7M7NEA1_STRPU</name>
<evidence type="ECO:0000256" key="1">
    <source>
        <dbReference type="ARBA" id="ARBA00022670"/>
    </source>
</evidence>
<dbReference type="Pfam" id="PF00413">
    <property type="entry name" value="Peptidase_M10"/>
    <property type="match status" value="1"/>
</dbReference>
<accession>A0A7M7NEA1</accession>
<feature type="binding site" evidence="8">
    <location>
        <position position="165"/>
    </location>
    <ligand>
        <name>Ca(2+)</name>
        <dbReference type="ChEBI" id="CHEBI:29108"/>
        <label>3</label>
    </ligand>
</feature>
<evidence type="ECO:0000256" key="10">
    <source>
        <dbReference type="SAM" id="SignalP"/>
    </source>
</evidence>
<dbReference type="Pfam" id="PF01471">
    <property type="entry name" value="PG_binding_1"/>
    <property type="match status" value="1"/>
</dbReference>
<feature type="binding site" evidence="8">
    <location>
        <position position="117"/>
    </location>
    <ligand>
        <name>Ca(2+)</name>
        <dbReference type="ChEBI" id="CHEBI:29108"/>
        <label>1</label>
    </ligand>
</feature>
<evidence type="ECO:0000256" key="8">
    <source>
        <dbReference type="PIRSR" id="PIRSR621190-2"/>
    </source>
</evidence>
<dbReference type="PANTHER" id="PTHR10201:SF294">
    <property type="entry name" value="MATRIX METALLOPROTEINASE 16"/>
    <property type="match status" value="1"/>
</dbReference>
<reference evidence="13" key="2">
    <citation type="submission" date="2021-01" db="UniProtKB">
        <authorList>
            <consortium name="EnsemblMetazoa"/>
        </authorList>
    </citation>
    <scope>IDENTIFICATION</scope>
</reference>
<comment type="cofactor">
    <cofactor evidence="8">
        <name>Ca(2+)</name>
        <dbReference type="ChEBI" id="CHEBI:29108"/>
    </cofactor>
    <text evidence="8">Can bind about 5 Ca(2+) ions per subunit.</text>
</comment>
<dbReference type="InterPro" id="IPR002477">
    <property type="entry name" value="Peptidoglycan-bd-like"/>
</dbReference>
<dbReference type="PANTHER" id="PTHR10201">
    <property type="entry name" value="MATRIX METALLOPROTEINASE"/>
    <property type="match status" value="1"/>
</dbReference>
<keyword evidence="5 8" id="KW-0862">Zinc</keyword>
<feature type="binding site" evidence="8">
    <location>
        <position position="148"/>
    </location>
    <ligand>
        <name>Ca(2+)</name>
        <dbReference type="ChEBI" id="CHEBI:29108"/>
        <label>2</label>
    </ligand>
</feature>
<feature type="domain" description="Peptidoglycan binding-like" evidence="12">
    <location>
        <begin position="28"/>
        <end position="73"/>
    </location>
</feature>
<dbReference type="GO" id="GO:0030198">
    <property type="term" value="P:extracellular matrix organization"/>
    <property type="evidence" value="ECO:0000318"/>
    <property type="project" value="GO_Central"/>
</dbReference>
<organism evidence="13 14">
    <name type="scientific">Strongylocentrotus purpuratus</name>
    <name type="common">Purple sea urchin</name>
    <dbReference type="NCBI Taxonomy" id="7668"/>
    <lineage>
        <taxon>Eukaryota</taxon>
        <taxon>Metazoa</taxon>
        <taxon>Echinodermata</taxon>
        <taxon>Eleutherozoa</taxon>
        <taxon>Echinozoa</taxon>
        <taxon>Echinoidea</taxon>
        <taxon>Euechinoidea</taxon>
        <taxon>Echinacea</taxon>
        <taxon>Camarodonta</taxon>
        <taxon>Echinidea</taxon>
        <taxon>Strongylocentrotidae</taxon>
        <taxon>Strongylocentrotus</taxon>
    </lineage>
</organism>
<keyword evidence="2 8" id="KW-0479">Metal-binding</keyword>
<evidence type="ECO:0000256" key="6">
    <source>
        <dbReference type="ARBA" id="ARBA00023049"/>
    </source>
</evidence>
<keyword evidence="1" id="KW-0645">Protease</keyword>
<dbReference type="KEGG" id="spu:105446033"/>
<dbReference type="RefSeq" id="XP_030835093.1">
    <property type="nucleotide sequence ID" value="XM_030979233.1"/>
</dbReference>
<sequence>MKESFVALMLACIVGSCLAELTDKRAMTLLNRYGFSDGEPSTDSDIKRAIEDFQDFHSLEQTGELDKETKALLHMPRCGLPDVQDDGNGRRTKRFVTTPYKWDKFHLTWGILNYTTDLQLQVFNAALQFWSDDSALTFEYTADPTSVDIVISFVSGDHGDGYPFDGTDLAHAFLPVDVSDPISGDVHLNDAINLG</sequence>
<feature type="chain" id="PRO_5029640792" description="Matrix metalloproteinase" evidence="10">
    <location>
        <begin position="20"/>
        <end position="195"/>
    </location>
</feature>
<dbReference type="InterPro" id="IPR036365">
    <property type="entry name" value="PGBD-like_sf"/>
</dbReference>
<dbReference type="SUPFAM" id="SSF47090">
    <property type="entry name" value="PGBD-like"/>
    <property type="match status" value="1"/>
</dbReference>
<feature type="binding site" evidence="8">
    <location>
        <position position="187"/>
    </location>
    <ligand>
        <name>Zn(2+)</name>
        <dbReference type="ChEBI" id="CHEBI:29105"/>
        <label>1</label>
    </ligand>
</feature>
<dbReference type="GO" id="GO:0031012">
    <property type="term" value="C:extracellular matrix"/>
    <property type="evidence" value="ECO:0007669"/>
    <property type="project" value="InterPro"/>
</dbReference>
<evidence type="ECO:0000256" key="3">
    <source>
        <dbReference type="ARBA" id="ARBA00022729"/>
    </source>
</evidence>
<dbReference type="OMA" id="TTICDAP"/>
<dbReference type="AlphaFoldDB" id="A0A7M7NEA1"/>
<feature type="binding site" evidence="8">
    <location>
        <position position="190"/>
    </location>
    <ligand>
        <name>Ca(2+)</name>
        <dbReference type="ChEBI" id="CHEBI:29108"/>
        <label>1</label>
    </ligand>
</feature>
<evidence type="ECO:0000256" key="5">
    <source>
        <dbReference type="ARBA" id="ARBA00022833"/>
    </source>
</evidence>
<evidence type="ECO:0000256" key="2">
    <source>
        <dbReference type="ARBA" id="ARBA00022723"/>
    </source>
</evidence>
<dbReference type="Gene3D" id="3.40.390.10">
    <property type="entry name" value="Collagenase (Catalytic Domain)"/>
    <property type="match status" value="1"/>
</dbReference>
<reference evidence="14" key="1">
    <citation type="submission" date="2015-02" db="EMBL/GenBank/DDBJ databases">
        <title>Genome sequencing for Strongylocentrotus purpuratus.</title>
        <authorList>
            <person name="Murali S."/>
            <person name="Liu Y."/>
            <person name="Vee V."/>
            <person name="English A."/>
            <person name="Wang M."/>
            <person name="Skinner E."/>
            <person name="Han Y."/>
            <person name="Muzny D.M."/>
            <person name="Worley K.C."/>
            <person name="Gibbs R.A."/>
        </authorList>
    </citation>
    <scope>NUCLEOTIDE SEQUENCE</scope>
</reference>
<keyword evidence="3 10" id="KW-0732">Signal</keyword>
<dbReference type="InterPro" id="IPR021158">
    <property type="entry name" value="Pept_M10A_Zn_BS"/>
</dbReference>
<feature type="binding site" description="in inhibited form" evidence="8">
    <location>
        <position position="78"/>
    </location>
    <ligand>
        <name>Zn(2+)</name>
        <dbReference type="ChEBI" id="CHEBI:29105"/>
        <label>2</label>
        <note>catalytic</note>
    </ligand>
</feature>
<comment type="cofactor">
    <cofactor evidence="8">
        <name>Zn(2+)</name>
        <dbReference type="ChEBI" id="CHEBI:29105"/>
    </cofactor>
    <text evidence="8">Binds 2 Zn(2+) ions per subunit.</text>
</comment>
<dbReference type="GO" id="GO:0004222">
    <property type="term" value="F:metalloendopeptidase activity"/>
    <property type="evidence" value="ECO:0000318"/>
    <property type="project" value="GO_Central"/>
</dbReference>
<feature type="binding site" evidence="8">
    <location>
        <position position="171"/>
    </location>
    <ligand>
        <name>Zn(2+)</name>
        <dbReference type="ChEBI" id="CHEBI:29105"/>
        <label>1</label>
    </ligand>
</feature>
<dbReference type="InterPro" id="IPR021190">
    <property type="entry name" value="Pept_M10A"/>
</dbReference>
<evidence type="ECO:0008006" key="15">
    <source>
        <dbReference type="Google" id="ProtNLM"/>
    </source>
</evidence>
<dbReference type="InterPro" id="IPR001818">
    <property type="entry name" value="Pept_M10_metallopeptidase"/>
</dbReference>
<feature type="binding site" evidence="8">
    <location>
        <position position="185"/>
    </location>
    <ligand>
        <name>Ca(2+)</name>
        <dbReference type="ChEBI" id="CHEBI:29108"/>
        <label>2</label>
    </ligand>
</feature>
<keyword evidence="8" id="KW-0106">Calcium</keyword>
<evidence type="ECO:0000256" key="9">
    <source>
        <dbReference type="PIRSR" id="PIRSR621190-5"/>
    </source>
</evidence>
<dbReference type="PROSITE" id="PS00546">
    <property type="entry name" value="CYSTEINE_SWITCH"/>
    <property type="match status" value="1"/>
</dbReference>
<feature type="binding site" evidence="8">
    <location>
        <position position="166"/>
    </location>
    <ligand>
        <name>Ca(2+)</name>
        <dbReference type="ChEBI" id="CHEBI:29108"/>
        <label>3</label>
    </ligand>
</feature>
<dbReference type="GO" id="GO:0006508">
    <property type="term" value="P:proteolysis"/>
    <property type="evidence" value="ECO:0007669"/>
    <property type="project" value="UniProtKB-KW"/>
</dbReference>
<protein>
    <recommendedName>
        <fullName evidence="15">Matrix metalloproteinase</fullName>
    </recommendedName>
</protein>